<dbReference type="GO" id="GO:0030145">
    <property type="term" value="F:manganese ion binding"/>
    <property type="evidence" value="ECO:0007669"/>
    <property type="project" value="UniProtKB-UniRule"/>
</dbReference>
<evidence type="ECO:0000256" key="6">
    <source>
        <dbReference type="ARBA" id="ARBA00012180"/>
    </source>
</evidence>
<dbReference type="GO" id="GO:0005737">
    <property type="term" value="C:cytoplasm"/>
    <property type="evidence" value="ECO:0007669"/>
    <property type="project" value="UniProtKB-SubCell"/>
</dbReference>
<dbReference type="Gene3D" id="3.30.420.10">
    <property type="entry name" value="Ribonuclease H-like superfamily/Ribonuclease H"/>
    <property type="match status" value="1"/>
</dbReference>
<organism evidence="18">
    <name type="scientific">Caldithrix abyssi</name>
    <dbReference type="NCBI Taxonomy" id="187145"/>
    <lineage>
        <taxon>Bacteria</taxon>
        <taxon>Pseudomonadati</taxon>
        <taxon>Calditrichota</taxon>
        <taxon>Calditrichia</taxon>
        <taxon>Calditrichales</taxon>
        <taxon>Calditrichaceae</taxon>
        <taxon>Caldithrix</taxon>
    </lineage>
</organism>
<dbReference type="CDD" id="cd07182">
    <property type="entry name" value="RNase_HII_bacteria_HII_like"/>
    <property type="match status" value="1"/>
</dbReference>
<dbReference type="InterPro" id="IPR022898">
    <property type="entry name" value="RNase_HII"/>
</dbReference>
<dbReference type="HAMAP" id="MF_00052_B">
    <property type="entry name" value="RNase_HII_B"/>
    <property type="match status" value="1"/>
</dbReference>
<keyword evidence="10 14" id="KW-0479">Metal-binding</keyword>
<feature type="domain" description="RNase H type-2" evidence="17">
    <location>
        <begin position="15"/>
        <end position="213"/>
    </location>
</feature>
<proteinExistence type="inferred from homology"/>
<dbReference type="InterPro" id="IPR036397">
    <property type="entry name" value="RNaseH_sf"/>
</dbReference>
<dbReference type="EMBL" id="DRLD01000250">
    <property type="protein sequence ID" value="HED10814.1"/>
    <property type="molecule type" value="Genomic_DNA"/>
</dbReference>
<dbReference type="PANTHER" id="PTHR10954:SF18">
    <property type="entry name" value="RIBONUCLEASE HII"/>
    <property type="match status" value="1"/>
</dbReference>
<evidence type="ECO:0000256" key="15">
    <source>
        <dbReference type="PROSITE-ProRule" id="PRU01319"/>
    </source>
</evidence>
<dbReference type="GO" id="GO:0004523">
    <property type="term" value="F:RNA-DNA hybrid ribonuclease activity"/>
    <property type="evidence" value="ECO:0007669"/>
    <property type="project" value="UniProtKB-UniRule"/>
</dbReference>
<evidence type="ECO:0000259" key="17">
    <source>
        <dbReference type="PROSITE" id="PS51975"/>
    </source>
</evidence>
<evidence type="ECO:0000256" key="4">
    <source>
        <dbReference type="ARBA" id="ARBA00004496"/>
    </source>
</evidence>
<dbReference type="InterPro" id="IPR024567">
    <property type="entry name" value="RNase_HII/HIII_dom"/>
</dbReference>
<evidence type="ECO:0000256" key="3">
    <source>
        <dbReference type="ARBA" id="ARBA00004065"/>
    </source>
</evidence>
<dbReference type="GO" id="GO:0032299">
    <property type="term" value="C:ribonuclease H2 complex"/>
    <property type="evidence" value="ECO:0007669"/>
    <property type="project" value="TreeGrafter"/>
</dbReference>
<dbReference type="PANTHER" id="PTHR10954">
    <property type="entry name" value="RIBONUCLEASE H2 SUBUNIT A"/>
    <property type="match status" value="1"/>
</dbReference>
<name>A0A7V1M048_CALAY</name>
<comment type="cofactor">
    <cofactor evidence="14 15">
        <name>Mn(2+)</name>
        <dbReference type="ChEBI" id="CHEBI:29035"/>
    </cofactor>
    <cofactor evidence="14 15">
        <name>Mg(2+)</name>
        <dbReference type="ChEBI" id="CHEBI:18420"/>
    </cofactor>
    <text evidence="14 15">Manganese or magnesium. Binds 1 divalent metal ion per monomer in the absence of substrate. May bind a second metal ion after substrate binding.</text>
</comment>
<keyword evidence="9 14" id="KW-0540">Nuclease</keyword>
<evidence type="ECO:0000256" key="13">
    <source>
        <dbReference type="ARBA" id="ARBA00023211"/>
    </source>
</evidence>
<evidence type="ECO:0000256" key="1">
    <source>
        <dbReference type="ARBA" id="ARBA00000077"/>
    </source>
</evidence>
<evidence type="ECO:0000256" key="5">
    <source>
        <dbReference type="ARBA" id="ARBA00007383"/>
    </source>
</evidence>
<protein>
    <recommendedName>
        <fullName evidence="7 14">Ribonuclease HII</fullName>
        <shortName evidence="14">RNase HII</shortName>
        <ecNumber evidence="6 14">3.1.26.4</ecNumber>
    </recommendedName>
</protein>
<evidence type="ECO:0000256" key="9">
    <source>
        <dbReference type="ARBA" id="ARBA00022722"/>
    </source>
</evidence>
<evidence type="ECO:0000256" key="16">
    <source>
        <dbReference type="RuleBase" id="RU003515"/>
    </source>
</evidence>
<comment type="caution">
    <text evidence="18">The sequence shown here is derived from an EMBL/GenBank/DDBJ whole genome shotgun (WGS) entry which is preliminary data.</text>
</comment>
<dbReference type="PROSITE" id="PS51975">
    <property type="entry name" value="RNASE_H_2"/>
    <property type="match status" value="1"/>
</dbReference>
<accession>A0A7V1M048</accession>
<comment type="similarity">
    <text evidence="5 14 16">Belongs to the RNase HII family.</text>
</comment>
<evidence type="ECO:0000256" key="14">
    <source>
        <dbReference type="HAMAP-Rule" id="MF_00052"/>
    </source>
</evidence>
<dbReference type="GO" id="GO:0043137">
    <property type="term" value="P:DNA replication, removal of RNA primer"/>
    <property type="evidence" value="ECO:0007669"/>
    <property type="project" value="TreeGrafter"/>
</dbReference>
<dbReference type="GO" id="GO:0003723">
    <property type="term" value="F:RNA binding"/>
    <property type="evidence" value="ECO:0007669"/>
    <property type="project" value="UniProtKB-UniRule"/>
</dbReference>
<feature type="binding site" evidence="14 15">
    <location>
        <position position="22"/>
    </location>
    <ligand>
        <name>a divalent metal cation</name>
        <dbReference type="ChEBI" id="CHEBI:60240"/>
    </ligand>
</feature>
<dbReference type="InterPro" id="IPR001352">
    <property type="entry name" value="RNase_HII/HIII"/>
</dbReference>
<keyword evidence="13 14" id="KW-0464">Manganese</keyword>
<keyword evidence="11 14" id="KW-0255">Endonuclease</keyword>
<dbReference type="GO" id="GO:0006298">
    <property type="term" value="P:mismatch repair"/>
    <property type="evidence" value="ECO:0007669"/>
    <property type="project" value="TreeGrafter"/>
</dbReference>
<dbReference type="NCBIfam" id="NF000594">
    <property type="entry name" value="PRK00015.1-1"/>
    <property type="match status" value="1"/>
</dbReference>
<evidence type="ECO:0000256" key="10">
    <source>
        <dbReference type="ARBA" id="ARBA00022723"/>
    </source>
</evidence>
<feature type="binding site" evidence="14 15">
    <location>
        <position position="21"/>
    </location>
    <ligand>
        <name>a divalent metal cation</name>
        <dbReference type="ChEBI" id="CHEBI:60240"/>
    </ligand>
</feature>
<dbReference type="InterPro" id="IPR012337">
    <property type="entry name" value="RNaseH-like_sf"/>
</dbReference>
<keyword evidence="8 14" id="KW-0963">Cytoplasm</keyword>
<evidence type="ECO:0000256" key="8">
    <source>
        <dbReference type="ARBA" id="ARBA00022490"/>
    </source>
</evidence>
<dbReference type="EC" id="3.1.26.4" evidence="6 14"/>
<gene>
    <name evidence="14" type="primary">rnhB</name>
    <name evidence="18" type="ORF">ENJ10_09000</name>
</gene>
<dbReference type="Proteomes" id="UP000886005">
    <property type="component" value="Unassembled WGS sequence"/>
</dbReference>
<feature type="binding site" evidence="14 15">
    <location>
        <position position="113"/>
    </location>
    <ligand>
        <name>a divalent metal cation</name>
        <dbReference type="ChEBI" id="CHEBI:60240"/>
    </ligand>
</feature>
<dbReference type="AlphaFoldDB" id="A0A7V1M048"/>
<comment type="catalytic activity">
    <reaction evidence="1 14 15 16">
        <text>Endonucleolytic cleavage to 5'-phosphomonoester.</text>
        <dbReference type="EC" id="3.1.26.4"/>
    </reaction>
</comment>
<dbReference type="Pfam" id="PF01351">
    <property type="entry name" value="RNase_HII"/>
    <property type="match status" value="1"/>
</dbReference>
<dbReference type="NCBIfam" id="NF000595">
    <property type="entry name" value="PRK00015.1-3"/>
    <property type="match status" value="1"/>
</dbReference>
<keyword evidence="12 14" id="KW-0378">Hydrolase</keyword>
<evidence type="ECO:0000256" key="7">
    <source>
        <dbReference type="ARBA" id="ARBA00019179"/>
    </source>
</evidence>
<reference evidence="18" key="1">
    <citation type="journal article" date="2020" name="mSystems">
        <title>Genome- and Community-Level Interaction Insights into Carbon Utilization and Element Cycling Functions of Hydrothermarchaeota in Hydrothermal Sediment.</title>
        <authorList>
            <person name="Zhou Z."/>
            <person name="Liu Y."/>
            <person name="Xu W."/>
            <person name="Pan J."/>
            <person name="Luo Z.H."/>
            <person name="Li M."/>
        </authorList>
    </citation>
    <scope>NUCLEOTIDE SEQUENCE [LARGE SCALE GENOMIC DNA]</scope>
    <source>
        <strain evidence="18">HyVt-456</strain>
    </source>
</reference>
<comment type="function">
    <text evidence="3 14 16">Endonuclease that specifically degrades the RNA of RNA-DNA hybrids.</text>
</comment>
<evidence type="ECO:0000256" key="12">
    <source>
        <dbReference type="ARBA" id="ARBA00022801"/>
    </source>
</evidence>
<evidence type="ECO:0000256" key="2">
    <source>
        <dbReference type="ARBA" id="ARBA00001946"/>
    </source>
</evidence>
<comment type="cofactor">
    <cofactor evidence="2">
        <name>Mg(2+)</name>
        <dbReference type="ChEBI" id="CHEBI:18420"/>
    </cofactor>
</comment>
<sequence>MTLSFDRRYREEGYRLLCGIDEAGRGPLAGPVVAAAVIMPEKGRINNIDDSKKIKEPQRELLAARIRERALSWAVGLASVEEIDRINILQATFLAMRRAVSGLGLRPDYLLVDGRDFPAFVYPGTEGTLSGEAVVKGDAKSYAIACASILAKVHRDKLMAEWADAYPQYGFEKHKGYAAAHHIAMLRRHGPCPLHRRKFIRNFVNDAPGGQGELF</sequence>
<dbReference type="SUPFAM" id="SSF53098">
    <property type="entry name" value="Ribonuclease H-like"/>
    <property type="match status" value="1"/>
</dbReference>
<evidence type="ECO:0000256" key="11">
    <source>
        <dbReference type="ARBA" id="ARBA00022759"/>
    </source>
</evidence>
<evidence type="ECO:0000313" key="18">
    <source>
        <dbReference type="EMBL" id="HED10814.1"/>
    </source>
</evidence>
<comment type="subcellular location">
    <subcellularLocation>
        <location evidence="4 14">Cytoplasm</location>
    </subcellularLocation>
</comment>